<evidence type="ECO:0000313" key="1">
    <source>
        <dbReference type="EMBL" id="GJE54300.1"/>
    </source>
</evidence>
<evidence type="ECO:0000313" key="2">
    <source>
        <dbReference type="Proteomes" id="UP001055101"/>
    </source>
</evidence>
<comment type="caution">
    <text evidence="1">The sequence shown here is derived from an EMBL/GenBank/DDBJ whole genome shotgun (WGS) entry which is preliminary data.</text>
</comment>
<accession>A0ABQ4TJU3</accession>
<dbReference type="PIRSF" id="PIRSF029416">
    <property type="entry name" value="UCP029416_PTP"/>
    <property type="match status" value="1"/>
</dbReference>
<protein>
    <recommendedName>
        <fullName evidence="3">Protein-tyrosine-phosphatase</fullName>
    </recommendedName>
</protein>
<dbReference type="Gene3D" id="3.40.50.2300">
    <property type="match status" value="1"/>
</dbReference>
<gene>
    <name evidence="1" type="ORF">EKPJFOCH_0774</name>
</gene>
<keyword evidence="2" id="KW-1185">Reference proteome</keyword>
<name>A0ABQ4TJU3_9HYPH</name>
<evidence type="ECO:0008006" key="3">
    <source>
        <dbReference type="Google" id="ProtNLM"/>
    </source>
</evidence>
<reference evidence="1" key="1">
    <citation type="journal article" date="2021" name="Front. Microbiol.">
        <title>Comprehensive Comparative Genomics and Phenotyping of Methylobacterium Species.</title>
        <authorList>
            <person name="Alessa O."/>
            <person name="Ogura Y."/>
            <person name="Fujitani Y."/>
            <person name="Takami H."/>
            <person name="Hayashi T."/>
            <person name="Sahin N."/>
            <person name="Tani A."/>
        </authorList>
    </citation>
    <scope>NUCLEOTIDE SEQUENCE</scope>
    <source>
        <strain evidence="1">DSM 23674</strain>
    </source>
</reference>
<sequence length="106" mass="12105">MRLLFVCGRARLRSPTAEQIFCRYDGLETASAGVSADADEPVTAEHLAWADIVFVMERGHRRKLQRRFRSALKHARLICLDIPDDCAFMDPALVRLLETKVRPPLR</sequence>
<organism evidence="1 2">
    <name type="scientific">Methylobacterium thuringiense</name>
    <dbReference type="NCBI Taxonomy" id="1003091"/>
    <lineage>
        <taxon>Bacteria</taxon>
        <taxon>Pseudomonadati</taxon>
        <taxon>Pseudomonadota</taxon>
        <taxon>Alphaproteobacteria</taxon>
        <taxon>Hyphomicrobiales</taxon>
        <taxon>Methylobacteriaceae</taxon>
        <taxon>Methylobacterium</taxon>
    </lineage>
</organism>
<dbReference type="Proteomes" id="UP001055101">
    <property type="component" value="Unassembled WGS sequence"/>
</dbReference>
<dbReference type="InterPro" id="IPR016919">
    <property type="entry name" value="UCP029416_PTP"/>
</dbReference>
<dbReference type="EMBL" id="BPRA01000003">
    <property type="protein sequence ID" value="GJE54300.1"/>
    <property type="molecule type" value="Genomic_DNA"/>
</dbReference>
<dbReference type="InterPro" id="IPR036196">
    <property type="entry name" value="Ptyr_pPase_sf"/>
</dbReference>
<reference evidence="1" key="2">
    <citation type="submission" date="2021-08" db="EMBL/GenBank/DDBJ databases">
        <authorList>
            <person name="Tani A."/>
            <person name="Ola A."/>
            <person name="Ogura Y."/>
            <person name="Katsura K."/>
            <person name="Hayashi T."/>
        </authorList>
    </citation>
    <scope>NUCLEOTIDE SEQUENCE</scope>
    <source>
        <strain evidence="1">DSM 23674</strain>
    </source>
</reference>
<dbReference type="SUPFAM" id="SSF52788">
    <property type="entry name" value="Phosphotyrosine protein phosphatases I"/>
    <property type="match status" value="1"/>
</dbReference>
<dbReference type="RefSeq" id="WP_238230734.1">
    <property type="nucleotide sequence ID" value="NZ_BPRA01000003.1"/>
</dbReference>
<proteinExistence type="predicted"/>